<dbReference type="Proteomes" id="UP000596742">
    <property type="component" value="Unassembled WGS sequence"/>
</dbReference>
<gene>
    <name evidence="2" type="ORF">MGAL_10B078696</name>
</gene>
<keyword evidence="3" id="KW-1185">Reference proteome</keyword>
<feature type="region of interest" description="Disordered" evidence="1">
    <location>
        <begin position="1"/>
        <end position="31"/>
    </location>
</feature>
<protein>
    <submittedName>
        <fullName evidence="2">Uncharacterized protein</fullName>
    </submittedName>
</protein>
<proteinExistence type="predicted"/>
<evidence type="ECO:0000313" key="2">
    <source>
        <dbReference type="EMBL" id="VDI53211.1"/>
    </source>
</evidence>
<dbReference type="AlphaFoldDB" id="A0A8B6FTC7"/>
<name>A0A8B6FTC7_MYTGA</name>
<reference evidence="2" key="1">
    <citation type="submission" date="2018-11" db="EMBL/GenBank/DDBJ databases">
        <authorList>
            <person name="Alioto T."/>
            <person name="Alioto T."/>
        </authorList>
    </citation>
    <scope>NUCLEOTIDE SEQUENCE</scope>
</reference>
<sequence length="372" mass="42542">MSRLRDKVDRQSSSSECEKESAPSPGAVFNERQTEVPTCTSNWDNNHLNQLQISAVLSKAYTPMDIINSFKIYRLSYDYEVFIDQRVKKISDHLFSCMPSGLQALNFDDFSSVPSKTATSLLYDKYDGTWNEKSFHVPPLPGPPNAKDEYWRELFRVNGELFSKRLMYMTWLREQDLPVSEHLFQELFQHFSAMFGLDAIGAPGVKRETLRIGDVEVTSTANLIYYDFPKCSHDQGSKIFVVCKVNKDALKNDEEPSPSKTRRYEEVGKQQICHLSDKLIGQHGGDLLTHFPCKSSIQYGLFGFIVQCTSITFTHLDCSEIDFEQIRRGDPSFPAGTGPVIRFSQPYNFLKAEDRRHIIPPLLKLGLIKSYM</sequence>
<dbReference type="OrthoDB" id="6132041at2759"/>
<evidence type="ECO:0000313" key="3">
    <source>
        <dbReference type="Proteomes" id="UP000596742"/>
    </source>
</evidence>
<accession>A0A8B6FTC7</accession>
<comment type="caution">
    <text evidence="2">The sequence shown here is derived from an EMBL/GenBank/DDBJ whole genome shotgun (WGS) entry which is preliminary data.</text>
</comment>
<dbReference type="EMBL" id="UYJE01007289">
    <property type="protein sequence ID" value="VDI53211.1"/>
    <property type="molecule type" value="Genomic_DNA"/>
</dbReference>
<feature type="compositionally biased region" description="Basic and acidic residues" evidence="1">
    <location>
        <begin position="1"/>
        <end position="21"/>
    </location>
</feature>
<evidence type="ECO:0000256" key="1">
    <source>
        <dbReference type="SAM" id="MobiDB-lite"/>
    </source>
</evidence>
<organism evidence="2 3">
    <name type="scientific">Mytilus galloprovincialis</name>
    <name type="common">Mediterranean mussel</name>
    <dbReference type="NCBI Taxonomy" id="29158"/>
    <lineage>
        <taxon>Eukaryota</taxon>
        <taxon>Metazoa</taxon>
        <taxon>Spiralia</taxon>
        <taxon>Lophotrochozoa</taxon>
        <taxon>Mollusca</taxon>
        <taxon>Bivalvia</taxon>
        <taxon>Autobranchia</taxon>
        <taxon>Pteriomorphia</taxon>
        <taxon>Mytilida</taxon>
        <taxon>Mytiloidea</taxon>
        <taxon>Mytilidae</taxon>
        <taxon>Mytilinae</taxon>
        <taxon>Mytilus</taxon>
    </lineage>
</organism>